<dbReference type="SUPFAM" id="SSF55120">
    <property type="entry name" value="Pseudouridine synthase"/>
    <property type="match status" value="1"/>
</dbReference>
<dbReference type="Pfam" id="PF01416">
    <property type="entry name" value="PseudoU_synth_1"/>
    <property type="match status" value="1"/>
</dbReference>
<dbReference type="PANTHER" id="PTHR11142">
    <property type="entry name" value="PSEUDOURIDYLATE SYNTHASE"/>
    <property type="match status" value="1"/>
</dbReference>
<gene>
    <name evidence="7" type="ORF">M0813_09338</name>
</gene>
<evidence type="ECO:0000256" key="4">
    <source>
        <dbReference type="RuleBase" id="RU003792"/>
    </source>
</evidence>
<dbReference type="HAMAP" id="MF_00171">
    <property type="entry name" value="TruA"/>
    <property type="match status" value="1"/>
</dbReference>
<evidence type="ECO:0000313" key="7">
    <source>
        <dbReference type="EMBL" id="KAJ6227924.1"/>
    </source>
</evidence>
<comment type="catalytic activity">
    <reaction evidence="4">
        <text>uridine(38/39/40) in tRNA = pseudouridine(38/39/40) in tRNA</text>
        <dbReference type="Rhea" id="RHEA:22376"/>
        <dbReference type="Rhea" id="RHEA-COMP:10085"/>
        <dbReference type="Rhea" id="RHEA-COMP:10087"/>
        <dbReference type="ChEBI" id="CHEBI:65314"/>
        <dbReference type="ChEBI" id="CHEBI:65315"/>
        <dbReference type="EC" id="5.4.99.12"/>
    </reaction>
</comment>
<name>A0ABQ8X9K3_9EUKA</name>
<dbReference type="InterPro" id="IPR020095">
    <property type="entry name" value="PsdUridine_synth_TruA_C"/>
</dbReference>
<accession>A0ABQ8X9K3</accession>
<evidence type="ECO:0000256" key="1">
    <source>
        <dbReference type="ARBA" id="ARBA00009375"/>
    </source>
</evidence>
<dbReference type="Gene3D" id="3.30.70.660">
    <property type="entry name" value="Pseudouridine synthase I, catalytic domain, C-terminal subdomain"/>
    <property type="match status" value="1"/>
</dbReference>
<keyword evidence="2 4" id="KW-0819">tRNA processing</keyword>
<evidence type="ECO:0000256" key="5">
    <source>
        <dbReference type="SAM" id="MobiDB-lite"/>
    </source>
</evidence>
<feature type="region of interest" description="Disordered" evidence="5">
    <location>
        <begin position="1"/>
        <end position="99"/>
    </location>
</feature>
<dbReference type="InterPro" id="IPR020094">
    <property type="entry name" value="TruA/RsuA/RluB/E/F_N"/>
</dbReference>
<protein>
    <recommendedName>
        <fullName evidence="4">tRNA pseudouridine synthase</fullName>
        <ecNumber evidence="4">5.4.99.12</ecNumber>
    </recommendedName>
</protein>
<keyword evidence="3 4" id="KW-0413">Isomerase</keyword>
<evidence type="ECO:0000259" key="6">
    <source>
        <dbReference type="Pfam" id="PF01416"/>
    </source>
</evidence>
<dbReference type="NCBIfam" id="TIGR00071">
    <property type="entry name" value="hisT_truA"/>
    <property type="match status" value="1"/>
</dbReference>
<keyword evidence="8" id="KW-1185">Reference proteome</keyword>
<dbReference type="InterPro" id="IPR020103">
    <property type="entry name" value="PsdUridine_synth_cat_dom_sf"/>
</dbReference>
<evidence type="ECO:0000313" key="8">
    <source>
        <dbReference type="Proteomes" id="UP001150062"/>
    </source>
</evidence>
<dbReference type="InterPro" id="IPR020097">
    <property type="entry name" value="PsdUridine_synth_TruA_a/b_dom"/>
</dbReference>
<sequence>MSLKETKPNQRKRKKDQQTKKEEIEEGNNKEQIQIQIEIENENENENENKKEKEKEKENEKEKEKEKTNENQESKIKRKTRKKRKRKRKRKNKKDQKPFSWNLFNKRRVVFQVTYDGSGFSGCASRTYDHSETVQDHLFDALQTSKMIKDQESANLQCSGRTDKGVSALGQIVSLTVRTNLAEGVGVIQSDCDKKLLRTKDEEIDYLYILNQILPNSIIILAWAPVPVEFDARIDCISRTYKYFFEPDLFNLDKMQMAASKLVGGHDYRNFCKISPEKSSLFRNILHASVDKICSLNSNDESLVRSKEIWAFTVKGKGFLWHQVRAMMAILFLIGEGKEEPELIDTLLDIEKVPSRPGYRIAPGGPLLFYLCEYELKFNWQYSLKNQIKIYDVFQKRIQNNSWKSVLGRIASSVIEEQSFPYKEVQRFCLNDLDEREKYKFSEVNHFLVRGKVNKKRLGYMPVMKLKRCRKS</sequence>
<comment type="caution">
    <text evidence="7">The sequence shown here is derived from an EMBL/GenBank/DDBJ whole genome shotgun (WGS) entry which is preliminary data.</text>
</comment>
<dbReference type="Gene3D" id="3.30.70.580">
    <property type="entry name" value="Pseudouridine synthase I, catalytic domain, N-terminal subdomain"/>
    <property type="match status" value="1"/>
</dbReference>
<evidence type="ECO:0000256" key="2">
    <source>
        <dbReference type="ARBA" id="ARBA00022694"/>
    </source>
</evidence>
<feature type="domain" description="Pseudouridine synthase I TruA alpha/beta" evidence="6">
    <location>
        <begin position="258"/>
        <end position="375"/>
    </location>
</feature>
<dbReference type="EMBL" id="JAOAOG010000331">
    <property type="protein sequence ID" value="KAJ6227924.1"/>
    <property type="molecule type" value="Genomic_DNA"/>
</dbReference>
<dbReference type="EC" id="5.4.99.12" evidence="4"/>
<organism evidence="7 8">
    <name type="scientific">Anaeramoeba flamelloides</name>
    <dbReference type="NCBI Taxonomy" id="1746091"/>
    <lineage>
        <taxon>Eukaryota</taxon>
        <taxon>Metamonada</taxon>
        <taxon>Anaeramoebidae</taxon>
        <taxon>Anaeramoeba</taxon>
    </lineage>
</organism>
<feature type="compositionally biased region" description="Basic and acidic residues" evidence="5">
    <location>
        <begin position="47"/>
        <end position="75"/>
    </location>
</feature>
<comment type="similarity">
    <text evidence="1 4">Belongs to the tRNA pseudouridine synthase TruA family.</text>
</comment>
<reference evidence="7" key="1">
    <citation type="submission" date="2022-08" db="EMBL/GenBank/DDBJ databases">
        <title>Novel sulfate-reducing endosymbionts in the free-living metamonad Anaeramoeba.</title>
        <authorList>
            <person name="Jerlstrom-Hultqvist J."/>
            <person name="Cepicka I."/>
            <person name="Gallot-Lavallee L."/>
            <person name="Salas-Leiva D."/>
            <person name="Curtis B.A."/>
            <person name="Zahonova K."/>
            <person name="Pipaliya S."/>
            <person name="Dacks J."/>
            <person name="Roger A.J."/>
        </authorList>
    </citation>
    <scope>NUCLEOTIDE SEQUENCE</scope>
    <source>
        <strain evidence="7">Schooner1</strain>
    </source>
</reference>
<dbReference type="PANTHER" id="PTHR11142:SF5">
    <property type="entry name" value="TRNA PSEUDOURIDINE(38_39) SYNTHASE"/>
    <property type="match status" value="1"/>
</dbReference>
<proteinExistence type="inferred from homology"/>
<dbReference type="Proteomes" id="UP001150062">
    <property type="component" value="Unassembled WGS sequence"/>
</dbReference>
<feature type="compositionally biased region" description="Basic residues" evidence="5">
    <location>
        <begin position="76"/>
        <end position="94"/>
    </location>
</feature>
<feature type="compositionally biased region" description="Basic and acidic residues" evidence="5">
    <location>
        <begin position="16"/>
        <end position="29"/>
    </location>
</feature>
<dbReference type="InterPro" id="IPR001406">
    <property type="entry name" value="PsdUridine_synth_TruA"/>
</dbReference>
<evidence type="ECO:0000256" key="3">
    <source>
        <dbReference type="ARBA" id="ARBA00023235"/>
    </source>
</evidence>